<dbReference type="EMBL" id="GBXM01077802">
    <property type="protein sequence ID" value="JAH30775.1"/>
    <property type="molecule type" value="Transcribed_RNA"/>
</dbReference>
<sequence>MDCCSAKILVCSLHI</sequence>
<reference evidence="1" key="2">
    <citation type="journal article" date="2015" name="Fish Shellfish Immunol.">
        <title>Early steps in the European eel (Anguilla anguilla)-Vibrio vulnificus interaction in the gills: Role of the RtxA13 toxin.</title>
        <authorList>
            <person name="Callol A."/>
            <person name="Pajuelo D."/>
            <person name="Ebbesson L."/>
            <person name="Teles M."/>
            <person name="MacKenzie S."/>
            <person name="Amaro C."/>
        </authorList>
    </citation>
    <scope>NUCLEOTIDE SEQUENCE</scope>
</reference>
<organism evidence="1">
    <name type="scientific">Anguilla anguilla</name>
    <name type="common">European freshwater eel</name>
    <name type="synonym">Muraena anguilla</name>
    <dbReference type="NCBI Taxonomy" id="7936"/>
    <lineage>
        <taxon>Eukaryota</taxon>
        <taxon>Metazoa</taxon>
        <taxon>Chordata</taxon>
        <taxon>Craniata</taxon>
        <taxon>Vertebrata</taxon>
        <taxon>Euteleostomi</taxon>
        <taxon>Actinopterygii</taxon>
        <taxon>Neopterygii</taxon>
        <taxon>Teleostei</taxon>
        <taxon>Anguilliformes</taxon>
        <taxon>Anguillidae</taxon>
        <taxon>Anguilla</taxon>
    </lineage>
</organism>
<protein>
    <submittedName>
        <fullName evidence="1">Uncharacterized protein</fullName>
    </submittedName>
</protein>
<reference evidence="1" key="1">
    <citation type="submission" date="2014-11" db="EMBL/GenBank/DDBJ databases">
        <authorList>
            <person name="Amaro Gonzalez C."/>
        </authorList>
    </citation>
    <scope>NUCLEOTIDE SEQUENCE</scope>
</reference>
<evidence type="ECO:0000313" key="1">
    <source>
        <dbReference type="EMBL" id="JAH30775.1"/>
    </source>
</evidence>
<accession>A0A0E9RQX7</accession>
<proteinExistence type="predicted"/>
<name>A0A0E9RQX7_ANGAN</name>